<dbReference type="Proteomes" id="UP000479114">
    <property type="component" value="Chromosome"/>
</dbReference>
<keyword evidence="2" id="KW-0946">Virion</keyword>
<proteinExistence type="predicted"/>
<dbReference type="AlphaFoldDB" id="A0A6C0NUI9"/>
<dbReference type="InterPro" id="IPR024207">
    <property type="entry name" value="CotJB_dom"/>
</dbReference>
<gene>
    <name evidence="2" type="ORF">GZH47_01270</name>
</gene>
<sequence>MKQPTLKALRLLEELQSLDFALTELRLYLHTHPDDEEALAQFNELGEQRIPLKESVEEEFGSLAPYEPFHAGRNPGWGEGLWPWQL</sequence>
<evidence type="ECO:0000313" key="2">
    <source>
        <dbReference type="EMBL" id="QHW29596.1"/>
    </source>
</evidence>
<keyword evidence="2" id="KW-0167">Capsid protein</keyword>
<accession>A0A6C0NUI9</accession>
<evidence type="ECO:0000313" key="3">
    <source>
        <dbReference type="Proteomes" id="UP000479114"/>
    </source>
</evidence>
<keyword evidence="3" id="KW-1185">Reference proteome</keyword>
<dbReference type="EMBL" id="CP048286">
    <property type="protein sequence ID" value="QHW29596.1"/>
    <property type="molecule type" value="Genomic_DNA"/>
</dbReference>
<reference evidence="2 3" key="1">
    <citation type="submission" date="2020-02" db="EMBL/GenBank/DDBJ databases">
        <title>Paenibacillus sp. nov., isolated from rhizosphere soil of tomato.</title>
        <authorList>
            <person name="Weon H.-Y."/>
            <person name="Lee S.A."/>
        </authorList>
    </citation>
    <scope>NUCLEOTIDE SEQUENCE [LARGE SCALE GENOMIC DNA]</scope>
    <source>
        <strain evidence="2 3">14171R-81</strain>
    </source>
</reference>
<feature type="domain" description="Protein CotJB" evidence="1">
    <location>
        <begin position="10"/>
        <end position="85"/>
    </location>
</feature>
<evidence type="ECO:0000259" key="1">
    <source>
        <dbReference type="Pfam" id="PF12652"/>
    </source>
</evidence>
<organism evidence="2 3">
    <name type="scientific">Paenibacillus rhizovicinus</name>
    <dbReference type="NCBI Taxonomy" id="2704463"/>
    <lineage>
        <taxon>Bacteria</taxon>
        <taxon>Bacillati</taxon>
        <taxon>Bacillota</taxon>
        <taxon>Bacilli</taxon>
        <taxon>Bacillales</taxon>
        <taxon>Paenibacillaceae</taxon>
        <taxon>Paenibacillus</taxon>
    </lineage>
</organism>
<dbReference type="PIRSF" id="PIRSF010606">
    <property type="entry name" value="Spore_coat_CotJB"/>
    <property type="match status" value="1"/>
</dbReference>
<name>A0A6C0NUI9_9BACL</name>
<protein>
    <submittedName>
        <fullName evidence="2">Spore coat protein CotJB</fullName>
    </submittedName>
</protein>
<dbReference type="InterPro" id="IPR016571">
    <property type="entry name" value="Spore_coat_assembly_CotJB"/>
</dbReference>
<dbReference type="Pfam" id="PF12652">
    <property type="entry name" value="CotJB"/>
    <property type="match status" value="1"/>
</dbReference>
<dbReference type="KEGG" id="prz:GZH47_01270"/>
<dbReference type="RefSeq" id="WP_162638166.1">
    <property type="nucleotide sequence ID" value="NZ_CP048286.1"/>
</dbReference>